<reference evidence="4" key="1">
    <citation type="journal article" date="2019" name="Int. J. Syst. Evol. Microbiol.">
        <title>The Global Catalogue of Microorganisms (GCM) 10K type strain sequencing project: providing services to taxonomists for standard genome sequencing and annotation.</title>
        <authorList>
            <consortium name="The Broad Institute Genomics Platform"/>
            <consortium name="The Broad Institute Genome Sequencing Center for Infectious Disease"/>
            <person name="Wu L."/>
            <person name="Ma J."/>
        </authorList>
    </citation>
    <scope>NUCLEOTIDE SEQUENCE [LARGE SCALE GENOMIC DNA]</scope>
    <source>
        <strain evidence="4">CCUG 59129</strain>
    </source>
</reference>
<dbReference type="InterPro" id="IPR036582">
    <property type="entry name" value="Mao_N_sf"/>
</dbReference>
<proteinExistence type="predicted"/>
<protein>
    <submittedName>
        <fullName evidence="3">Stalk domain-containing protein</fullName>
    </submittedName>
</protein>
<accession>A0ABW3HTL5</accession>
<dbReference type="RefSeq" id="WP_377565443.1">
    <property type="nucleotide sequence ID" value="NZ_JBHTJZ010000024.1"/>
</dbReference>
<dbReference type="SUPFAM" id="SSF55383">
    <property type="entry name" value="Copper amine oxidase, domain N"/>
    <property type="match status" value="1"/>
</dbReference>
<keyword evidence="1" id="KW-0732">Signal</keyword>
<organism evidence="3 4">
    <name type="scientific">Paenibacillus chungangensis</name>
    <dbReference type="NCBI Taxonomy" id="696535"/>
    <lineage>
        <taxon>Bacteria</taxon>
        <taxon>Bacillati</taxon>
        <taxon>Bacillota</taxon>
        <taxon>Bacilli</taxon>
        <taxon>Bacillales</taxon>
        <taxon>Paenibacillaceae</taxon>
        <taxon>Paenibacillus</taxon>
    </lineage>
</organism>
<feature type="domain" description="Copper amine oxidase-like N-terminal" evidence="2">
    <location>
        <begin position="260"/>
        <end position="349"/>
    </location>
</feature>
<comment type="caution">
    <text evidence="3">The sequence shown here is derived from an EMBL/GenBank/DDBJ whole genome shotgun (WGS) entry which is preliminary data.</text>
</comment>
<keyword evidence="4" id="KW-1185">Reference proteome</keyword>
<evidence type="ECO:0000259" key="2">
    <source>
        <dbReference type="Pfam" id="PF07833"/>
    </source>
</evidence>
<evidence type="ECO:0000313" key="4">
    <source>
        <dbReference type="Proteomes" id="UP001596989"/>
    </source>
</evidence>
<dbReference type="Pfam" id="PF07833">
    <property type="entry name" value="Cu_amine_oxidN1"/>
    <property type="match status" value="1"/>
</dbReference>
<dbReference type="Proteomes" id="UP001596989">
    <property type="component" value="Unassembled WGS sequence"/>
</dbReference>
<evidence type="ECO:0000313" key="3">
    <source>
        <dbReference type="EMBL" id="MFD0960739.1"/>
    </source>
</evidence>
<sequence>MMKKYMKRSIVTLTAVSCIAGGASAMAANVVAVPISAPIEAVPISAPVEAVPINAPLYEIAQQKMLESLRIYGTATSIEEGRIMLENNNENAEFDKIVVNVGEDTLILDAVTGLPMSIDDIRENETVYAYVGPAMTMSLPPMSGAELVLANIPADFRVPAYEEIDRVEEGEDGSVIVHTNRDTTYTVTDDTELFPYLTRNIVTKHHLIPGTKLLVWEPAVMGEQAEGEAGEQEEAASLKMMVFAYGYSGTAEVGLDGMTIKGEALELSEDEQPYVENGHLMLPFRQFVEALGYEIEWNEETRGITVLNGEKELYSFTARGTEVKLGNEEETRTLFEAAAVENGVSFMTADDLLFLNNVKLVEEE</sequence>
<feature type="chain" id="PRO_5047265779" evidence="1">
    <location>
        <begin position="28"/>
        <end position="364"/>
    </location>
</feature>
<dbReference type="InterPro" id="IPR012854">
    <property type="entry name" value="Cu_amine_oxidase-like_N"/>
</dbReference>
<dbReference type="EMBL" id="JBHTJZ010000024">
    <property type="protein sequence ID" value="MFD0960739.1"/>
    <property type="molecule type" value="Genomic_DNA"/>
</dbReference>
<feature type="signal peptide" evidence="1">
    <location>
        <begin position="1"/>
        <end position="27"/>
    </location>
</feature>
<dbReference type="Gene3D" id="3.30.457.10">
    <property type="entry name" value="Copper amine oxidase-like, N-terminal domain"/>
    <property type="match status" value="1"/>
</dbReference>
<name>A0ABW3HTL5_9BACL</name>
<gene>
    <name evidence="3" type="ORF">ACFQ2I_15220</name>
</gene>
<evidence type="ECO:0000256" key="1">
    <source>
        <dbReference type="SAM" id="SignalP"/>
    </source>
</evidence>